<gene>
    <name evidence="3" type="ORF">N7G274_006351</name>
</gene>
<evidence type="ECO:0000256" key="1">
    <source>
        <dbReference type="SAM" id="MobiDB-lite"/>
    </source>
</evidence>
<keyword evidence="2" id="KW-1133">Transmembrane helix</keyword>
<reference evidence="3 4" key="1">
    <citation type="submission" date="2024-09" db="EMBL/GenBank/DDBJ databases">
        <title>Rethinking Asexuality: The Enigmatic Case of Functional Sexual Genes in Lepraria (Stereocaulaceae).</title>
        <authorList>
            <person name="Doellman M."/>
            <person name="Sun Y."/>
            <person name="Barcenas-Pena A."/>
            <person name="Lumbsch H.T."/>
            <person name="Grewe F."/>
        </authorList>
    </citation>
    <scope>NUCLEOTIDE SEQUENCE [LARGE SCALE GENOMIC DNA]</scope>
    <source>
        <strain evidence="3 4">Mercado 3170</strain>
    </source>
</reference>
<proteinExistence type="predicted"/>
<feature type="region of interest" description="Disordered" evidence="1">
    <location>
        <begin position="1"/>
        <end position="35"/>
    </location>
</feature>
<keyword evidence="2" id="KW-0472">Membrane</keyword>
<sequence>MSLDSKYRPARPSPLLHFVTPPRTPENQKYPETFPYPRLSSQRRLFPRRTVLPSLIVPDTDTNPSFSPSKVHSAPGRCFADYDDRSVDNGSSCSSGSTKILRLSSLDLLSDDPIFESDISPCGAALLSRPGNVEAAALREETLPVKPTASRGSVLEEHLNQHNRGGLVYPHISELDAVTLTKEIPLREPQQSGSSALAHSPNELDDDGEIAPEFSNVGPVNLMEETSLRETPEYDGSVLDGYLCELNNDSMSPPRIDGHVDSVQPADSMRCDSQASILTARWAPHTEVSPTIGPVPFTESSVMRCGTPLENSCHEVETWDSAVTVCTTASIFKDRKVIVHYHVDMTVVVPKIHMSTDRVRLTIMVSNGLRRSCIKEMMPGLSSLCFEEDGLAQSSPYEDHELVVFRNACDLRLPLKLYLSFTYPSQSHHAFITTVPTFRPKQGTTLSEKIFINKPSTPLIIKPLARNHLSCWKSRFNSTTQVTRFERARMPRLYPEDLRDDIHLRITDPRPVFFESLHDLDPSDVVWNLNIVVEEAIGGKVECDLSFNVEVGVGNPVVVLNARGWRPKFFAIDGRLVTEQSGAWGTNEDGYVALYKEGSMTHGPIRIETHWEEPKDRVSVDGDNPADITLPILMDLRVVGGKLACRLSEMRLAVGYSQLNGKGPLDFDRSGKTSNLYALGDAPYVRLPDMYPGHKLWLTPDLDGLHLPLPALLEEIEPFDYPSKKARIVSDVGHGEHCEVPPTKHDGQVPLYKRSSINISLLHVLLFLLPLCLTLGLLCLILVQNNYIEPFWRDGSKTNCKIEGDCGLQNVTEVLHWQGSTHSGETAVPMEVDKAVVAYNRNEAMGVQNKDEAKSGGLGSVRDWIDHALGWEEWHGYA</sequence>
<evidence type="ECO:0000256" key="2">
    <source>
        <dbReference type="SAM" id="Phobius"/>
    </source>
</evidence>
<dbReference type="Proteomes" id="UP001590950">
    <property type="component" value="Unassembled WGS sequence"/>
</dbReference>
<dbReference type="EMBL" id="JBEFKJ010000019">
    <property type="protein sequence ID" value="KAL2040893.1"/>
    <property type="molecule type" value="Genomic_DNA"/>
</dbReference>
<organism evidence="3 4">
    <name type="scientific">Stereocaulon virgatum</name>
    <dbReference type="NCBI Taxonomy" id="373712"/>
    <lineage>
        <taxon>Eukaryota</taxon>
        <taxon>Fungi</taxon>
        <taxon>Dikarya</taxon>
        <taxon>Ascomycota</taxon>
        <taxon>Pezizomycotina</taxon>
        <taxon>Lecanoromycetes</taxon>
        <taxon>OSLEUM clade</taxon>
        <taxon>Lecanoromycetidae</taxon>
        <taxon>Lecanorales</taxon>
        <taxon>Lecanorineae</taxon>
        <taxon>Stereocaulaceae</taxon>
        <taxon>Stereocaulon</taxon>
    </lineage>
</organism>
<keyword evidence="2" id="KW-0812">Transmembrane</keyword>
<name>A0ABR4A754_9LECA</name>
<evidence type="ECO:0000313" key="4">
    <source>
        <dbReference type="Proteomes" id="UP001590950"/>
    </source>
</evidence>
<comment type="caution">
    <text evidence="3">The sequence shown here is derived from an EMBL/GenBank/DDBJ whole genome shotgun (WGS) entry which is preliminary data.</text>
</comment>
<feature type="transmembrane region" description="Helical" evidence="2">
    <location>
        <begin position="761"/>
        <end position="783"/>
    </location>
</feature>
<accession>A0ABR4A754</accession>
<keyword evidence="4" id="KW-1185">Reference proteome</keyword>
<protein>
    <submittedName>
        <fullName evidence="3">Uncharacterized protein</fullName>
    </submittedName>
</protein>
<evidence type="ECO:0000313" key="3">
    <source>
        <dbReference type="EMBL" id="KAL2040893.1"/>
    </source>
</evidence>